<dbReference type="RefSeq" id="XP_033588241.1">
    <property type="nucleotide sequence ID" value="XM_033737311.1"/>
</dbReference>
<dbReference type="Pfam" id="PF12973">
    <property type="entry name" value="Cupin_7"/>
    <property type="match status" value="1"/>
</dbReference>
<dbReference type="InterPro" id="IPR025979">
    <property type="entry name" value="ChrR-like_cupin_dom"/>
</dbReference>
<evidence type="ECO:0000259" key="2">
    <source>
        <dbReference type="Pfam" id="PF12973"/>
    </source>
</evidence>
<reference evidence="3" key="1">
    <citation type="journal article" date="2020" name="Stud. Mycol.">
        <title>101 Dothideomycetes genomes: a test case for predicting lifestyles and emergence of pathogens.</title>
        <authorList>
            <person name="Haridas S."/>
            <person name="Albert R."/>
            <person name="Binder M."/>
            <person name="Bloem J."/>
            <person name="Labutti K."/>
            <person name="Salamov A."/>
            <person name="Andreopoulos B."/>
            <person name="Baker S."/>
            <person name="Barry K."/>
            <person name="Bills G."/>
            <person name="Bluhm B."/>
            <person name="Cannon C."/>
            <person name="Castanera R."/>
            <person name="Culley D."/>
            <person name="Daum C."/>
            <person name="Ezra D."/>
            <person name="Gonzalez J."/>
            <person name="Henrissat B."/>
            <person name="Kuo A."/>
            <person name="Liang C."/>
            <person name="Lipzen A."/>
            <person name="Lutzoni F."/>
            <person name="Magnuson J."/>
            <person name="Mondo S."/>
            <person name="Nolan M."/>
            <person name="Ohm R."/>
            <person name="Pangilinan J."/>
            <person name="Park H.-J."/>
            <person name="Ramirez L."/>
            <person name="Alfaro M."/>
            <person name="Sun H."/>
            <person name="Tritt A."/>
            <person name="Yoshinaga Y."/>
            <person name="Zwiers L.-H."/>
            <person name="Turgeon B."/>
            <person name="Goodwin S."/>
            <person name="Spatafora J."/>
            <person name="Crous P."/>
            <person name="Grigoriev I."/>
        </authorList>
    </citation>
    <scope>NUCLEOTIDE SEQUENCE</scope>
    <source>
        <strain evidence="3">CBS 113389</strain>
    </source>
</reference>
<keyword evidence="4" id="KW-1185">Reference proteome</keyword>
<dbReference type="OrthoDB" id="4525710at2759"/>
<name>A0A6A6PPR8_9PEZI</name>
<dbReference type="CDD" id="cd20302">
    <property type="entry name" value="cupin_DAD"/>
    <property type="match status" value="1"/>
</dbReference>
<sequence length="173" mass="19941">MSAAEAKNDGDRVKNNEKKEDKLADEYGAPDVYIDGEKDTCWYHWTGSIYVKMYRMENRAGTYVIALKTDPHAELGKHRHRGMVKAYTIKGNWGYHEYSWEGKPGDYVTEMPGTIHTLYMGAGSEVIFDVTGSIEFYNDDNTLREIMDGFSFWRMYVEHCEANGLKVNTGLYY</sequence>
<dbReference type="SUPFAM" id="SSF51182">
    <property type="entry name" value="RmlC-like cupins"/>
    <property type="match status" value="1"/>
</dbReference>
<protein>
    <recommendedName>
        <fullName evidence="2">ChrR-like cupin domain-containing protein</fullName>
    </recommendedName>
</protein>
<dbReference type="InterPro" id="IPR014710">
    <property type="entry name" value="RmlC-like_jellyroll"/>
</dbReference>
<evidence type="ECO:0000256" key="1">
    <source>
        <dbReference type="SAM" id="MobiDB-lite"/>
    </source>
</evidence>
<feature type="region of interest" description="Disordered" evidence="1">
    <location>
        <begin position="1"/>
        <end position="21"/>
    </location>
</feature>
<feature type="domain" description="ChrR-like cupin" evidence="2">
    <location>
        <begin position="39"/>
        <end position="133"/>
    </location>
</feature>
<accession>A0A6A6PPR8</accession>
<dbReference type="Gene3D" id="2.60.120.10">
    <property type="entry name" value="Jelly Rolls"/>
    <property type="match status" value="1"/>
</dbReference>
<dbReference type="GeneID" id="54478313"/>
<evidence type="ECO:0000313" key="4">
    <source>
        <dbReference type="Proteomes" id="UP000799767"/>
    </source>
</evidence>
<dbReference type="Proteomes" id="UP000799767">
    <property type="component" value="Unassembled WGS sequence"/>
</dbReference>
<dbReference type="InterPro" id="IPR011051">
    <property type="entry name" value="RmlC_Cupin_sf"/>
</dbReference>
<proteinExistence type="predicted"/>
<gene>
    <name evidence="3" type="ORF">BDY17DRAFT_325190</name>
</gene>
<evidence type="ECO:0000313" key="3">
    <source>
        <dbReference type="EMBL" id="KAF2481671.1"/>
    </source>
</evidence>
<dbReference type="EMBL" id="MU001637">
    <property type="protein sequence ID" value="KAF2481671.1"/>
    <property type="molecule type" value="Genomic_DNA"/>
</dbReference>
<dbReference type="AlphaFoldDB" id="A0A6A6PPR8"/>
<organism evidence="3 4">
    <name type="scientific">Neohortaea acidophila</name>
    <dbReference type="NCBI Taxonomy" id="245834"/>
    <lineage>
        <taxon>Eukaryota</taxon>
        <taxon>Fungi</taxon>
        <taxon>Dikarya</taxon>
        <taxon>Ascomycota</taxon>
        <taxon>Pezizomycotina</taxon>
        <taxon>Dothideomycetes</taxon>
        <taxon>Dothideomycetidae</taxon>
        <taxon>Mycosphaerellales</taxon>
        <taxon>Teratosphaeriaceae</taxon>
        <taxon>Neohortaea</taxon>
    </lineage>
</organism>